<evidence type="ECO:0000256" key="4">
    <source>
        <dbReference type="ARBA" id="ARBA00022630"/>
    </source>
</evidence>
<reference evidence="16 17" key="1">
    <citation type="submission" date="2024-02" db="EMBL/GenBank/DDBJ databases">
        <title>De novo assembly and annotation of 12 fungi associated with fruit tree decline syndrome in Ontario, Canada.</title>
        <authorList>
            <person name="Sulman M."/>
            <person name="Ellouze W."/>
            <person name="Ilyukhin E."/>
        </authorList>
    </citation>
    <scope>NUCLEOTIDE SEQUENCE [LARGE SCALE GENOMIC DNA]</scope>
    <source>
        <strain evidence="16 17">M169</strain>
    </source>
</reference>
<dbReference type="Gene3D" id="1.20.990.10">
    <property type="entry name" value="NADPH-cytochrome p450 Reductase, Chain A, domain 3"/>
    <property type="match status" value="1"/>
</dbReference>
<dbReference type="InterPro" id="IPR001433">
    <property type="entry name" value="OxRdtase_FAD/NAD-bd"/>
</dbReference>
<feature type="compositionally biased region" description="Basic residues" evidence="13">
    <location>
        <begin position="984"/>
        <end position="1001"/>
    </location>
</feature>
<evidence type="ECO:0000313" key="17">
    <source>
        <dbReference type="Proteomes" id="UP001430848"/>
    </source>
</evidence>
<comment type="similarity">
    <text evidence="2 12">In the N-terminal section; belongs to the cytochrome P450 family.</text>
</comment>
<keyword evidence="9 12" id="KW-0560">Oxidoreductase</keyword>
<evidence type="ECO:0000259" key="15">
    <source>
        <dbReference type="PROSITE" id="PS51384"/>
    </source>
</evidence>
<dbReference type="InterPro" id="IPR029039">
    <property type="entry name" value="Flavoprotein-like_sf"/>
</dbReference>
<dbReference type="PANTHER" id="PTHR19384:SF127">
    <property type="entry name" value="BIFUNCTIONAL CYTOCHROME P450_NADPH--P450 REDUCTASE"/>
    <property type="match status" value="1"/>
</dbReference>
<keyword evidence="17" id="KW-1185">Reference proteome</keyword>
<dbReference type="PANTHER" id="PTHR19384">
    <property type="entry name" value="NITRIC OXIDE SYNTHASE-RELATED"/>
    <property type="match status" value="1"/>
</dbReference>
<dbReference type="Gene3D" id="1.10.630.10">
    <property type="entry name" value="Cytochrome P450"/>
    <property type="match status" value="1"/>
</dbReference>
<feature type="region of interest" description="Disordered" evidence="13">
    <location>
        <begin position="961"/>
        <end position="1057"/>
    </location>
</feature>
<dbReference type="InterPro" id="IPR003097">
    <property type="entry name" value="CysJ-like_FAD-binding"/>
</dbReference>
<dbReference type="SUPFAM" id="SSF48264">
    <property type="entry name" value="Cytochrome P450"/>
    <property type="match status" value="1"/>
</dbReference>
<comment type="cofactor">
    <cofactor evidence="12">
        <name>FAD</name>
        <dbReference type="ChEBI" id="CHEBI:57692"/>
    </cofactor>
    <cofactor evidence="12">
        <name>FMN</name>
        <dbReference type="ChEBI" id="CHEBI:58210"/>
    </cofactor>
</comment>
<comment type="catalytic activity">
    <reaction evidence="12">
        <text>an organic molecule + reduced [NADPH--hemoprotein reductase] + O2 = an alcohol + oxidized [NADPH--hemoprotein reductase] + H2O + H(+)</text>
        <dbReference type="Rhea" id="RHEA:17149"/>
        <dbReference type="Rhea" id="RHEA-COMP:11964"/>
        <dbReference type="Rhea" id="RHEA-COMP:11965"/>
        <dbReference type="ChEBI" id="CHEBI:15377"/>
        <dbReference type="ChEBI" id="CHEBI:15378"/>
        <dbReference type="ChEBI" id="CHEBI:15379"/>
        <dbReference type="ChEBI" id="CHEBI:30879"/>
        <dbReference type="ChEBI" id="CHEBI:57618"/>
        <dbReference type="ChEBI" id="CHEBI:58210"/>
        <dbReference type="ChEBI" id="CHEBI:142491"/>
        <dbReference type="EC" id="1.14.14.1"/>
    </reaction>
</comment>
<keyword evidence="8 12" id="KW-0249">Electron transport</keyword>
<dbReference type="InterPro" id="IPR017938">
    <property type="entry name" value="Riboflavin_synthase-like_b-brl"/>
</dbReference>
<evidence type="ECO:0000313" key="16">
    <source>
        <dbReference type="EMBL" id="KAK7714379.1"/>
    </source>
</evidence>
<dbReference type="PROSITE" id="PS51384">
    <property type="entry name" value="FAD_FR"/>
    <property type="match status" value="1"/>
</dbReference>
<comment type="caution">
    <text evidence="16">The sequence shown here is derived from an EMBL/GenBank/DDBJ whole genome shotgun (WGS) entry which is preliminary data.</text>
</comment>
<feature type="compositionally biased region" description="Acidic residues" evidence="13">
    <location>
        <begin position="963"/>
        <end position="979"/>
    </location>
</feature>
<evidence type="ECO:0000256" key="10">
    <source>
        <dbReference type="ARBA" id="ARBA00023004"/>
    </source>
</evidence>
<name>A0ABR1NT18_DIAER</name>
<dbReference type="InterPro" id="IPR023173">
    <property type="entry name" value="NADPH_Cyt_P450_Rdtase_alpha"/>
</dbReference>
<keyword evidence="10 12" id="KW-0408">Iron</keyword>
<dbReference type="SUPFAM" id="SSF63380">
    <property type="entry name" value="Riboflavin synthase domain-like"/>
    <property type="match status" value="1"/>
</dbReference>
<dbReference type="SUPFAM" id="SSF52343">
    <property type="entry name" value="Ferredoxin reductase-like, C-terminal NADP-linked domain"/>
    <property type="match status" value="1"/>
</dbReference>
<evidence type="ECO:0000256" key="9">
    <source>
        <dbReference type="ARBA" id="ARBA00023002"/>
    </source>
</evidence>
<keyword evidence="5 12" id="KW-0479">Metal-binding</keyword>
<dbReference type="EC" id="1.14.14.1" evidence="12"/>
<proteinExistence type="inferred from homology"/>
<keyword evidence="4 12" id="KW-0285">Flavoprotein</keyword>
<dbReference type="Pfam" id="PF00067">
    <property type="entry name" value="p450"/>
    <property type="match status" value="1"/>
</dbReference>
<feature type="compositionally biased region" description="Polar residues" evidence="13">
    <location>
        <begin position="1022"/>
        <end position="1040"/>
    </location>
</feature>
<dbReference type="PIRSF" id="PIRSF000209">
    <property type="entry name" value="Bifunctional_P450_P450R"/>
    <property type="match status" value="1"/>
</dbReference>
<evidence type="ECO:0000256" key="7">
    <source>
        <dbReference type="ARBA" id="ARBA00022857"/>
    </source>
</evidence>
<evidence type="ECO:0000256" key="3">
    <source>
        <dbReference type="ARBA" id="ARBA00022617"/>
    </source>
</evidence>
<dbReference type="PRINTS" id="PR00371">
    <property type="entry name" value="FPNCR"/>
</dbReference>
<dbReference type="Pfam" id="PF00258">
    <property type="entry name" value="Flavodoxin_1"/>
    <property type="match status" value="1"/>
</dbReference>
<evidence type="ECO:0000256" key="6">
    <source>
        <dbReference type="ARBA" id="ARBA00022827"/>
    </source>
</evidence>
<dbReference type="Pfam" id="PF00667">
    <property type="entry name" value="FAD_binding_1"/>
    <property type="match status" value="1"/>
</dbReference>
<dbReference type="InterPro" id="IPR017927">
    <property type="entry name" value="FAD-bd_FR_type"/>
</dbReference>
<keyword evidence="6 12" id="KW-0274">FAD</keyword>
<dbReference type="InterPro" id="IPR039261">
    <property type="entry name" value="FNR_nucleotide-bd"/>
</dbReference>
<dbReference type="InterPro" id="IPR023206">
    <property type="entry name" value="Bifunctional_P450_P450_red"/>
</dbReference>
<keyword evidence="12" id="KW-0813">Transport</keyword>
<evidence type="ECO:0000256" key="12">
    <source>
        <dbReference type="PIRNR" id="PIRNR000209"/>
    </source>
</evidence>
<dbReference type="Gene3D" id="3.40.50.80">
    <property type="entry name" value="Nucleotide-binding domain of ferredoxin-NADP reductase (FNR) module"/>
    <property type="match status" value="1"/>
</dbReference>
<dbReference type="Pfam" id="PF00175">
    <property type="entry name" value="NAD_binding_1"/>
    <property type="match status" value="1"/>
</dbReference>
<evidence type="ECO:0000256" key="11">
    <source>
        <dbReference type="ARBA" id="ARBA00023033"/>
    </source>
</evidence>
<evidence type="ECO:0000256" key="5">
    <source>
        <dbReference type="ARBA" id="ARBA00022723"/>
    </source>
</evidence>
<organism evidence="16 17">
    <name type="scientific">Diaporthe eres</name>
    <name type="common">Phomopsis oblonga</name>
    <dbReference type="NCBI Taxonomy" id="83184"/>
    <lineage>
        <taxon>Eukaryota</taxon>
        <taxon>Fungi</taxon>
        <taxon>Dikarya</taxon>
        <taxon>Ascomycota</taxon>
        <taxon>Pezizomycotina</taxon>
        <taxon>Sordariomycetes</taxon>
        <taxon>Sordariomycetidae</taxon>
        <taxon>Diaporthales</taxon>
        <taxon>Diaporthaceae</taxon>
        <taxon>Diaporthe</taxon>
        <taxon>Diaporthe eres species complex</taxon>
    </lineage>
</organism>
<dbReference type="InterPro" id="IPR001128">
    <property type="entry name" value="Cyt_P450"/>
</dbReference>
<keyword evidence="7 12" id="KW-0521">NADP</keyword>
<dbReference type="SUPFAM" id="SSF52218">
    <property type="entry name" value="Flavoproteins"/>
    <property type="match status" value="1"/>
</dbReference>
<evidence type="ECO:0000259" key="14">
    <source>
        <dbReference type="PROSITE" id="PS50902"/>
    </source>
</evidence>
<evidence type="ECO:0000256" key="13">
    <source>
        <dbReference type="SAM" id="MobiDB-lite"/>
    </source>
</evidence>
<dbReference type="EC" id="1.6.2.4" evidence="12"/>
<dbReference type="Gene3D" id="2.40.30.10">
    <property type="entry name" value="Translation factors"/>
    <property type="match status" value="1"/>
</dbReference>
<evidence type="ECO:0000256" key="1">
    <source>
        <dbReference type="ARBA" id="ARBA00001971"/>
    </source>
</evidence>
<dbReference type="Gene3D" id="3.40.50.360">
    <property type="match status" value="1"/>
</dbReference>
<gene>
    <name evidence="16" type="ORF">SLS63_011781</name>
</gene>
<dbReference type="EMBL" id="JAKNSF020000118">
    <property type="protein sequence ID" value="KAK7714379.1"/>
    <property type="molecule type" value="Genomic_DNA"/>
</dbReference>
<dbReference type="InterPro" id="IPR001709">
    <property type="entry name" value="Flavoprot_Pyr_Nucl_cyt_Rdtase"/>
</dbReference>
<sequence>MIYAGQREINVCTRELADEVCDETRFHKLVASGVLTLRQVVEDALFTAHHGSRQWGITHRILKPIFGPLKIRGMFDDMKDVAEQLCLKWARDGPNASIDIAFDYTRLTLDTIAICLMDYRFNSFYLGGKHHPFVKHMVDILAEADIQSMLPDWAGIFRLRAMLKFKKDIKLMHALCRGMVEFRRQDPVDRDDFLNAMLNTPDPETGEKLNDEEVVRNLITFLVAGHETTSGMLSFATFYLLENPETLHKLQDEVDRVVGEDSITLQHIQKMPYMDAVFREALRLMPTAVAFYVTPYKDETIGGKYLALAIILQNFNLSKDDPSYTLKIKHLLTIKPDGFKIRAELRHGRNATAFHRSLRSESVKSTKRFFTVPTQPVIFILGTYHGKASSNAAQFLEWIQSEEPGQLKGVEYAVYGVGHSDWTQTFYKVPESLDTQLEKLGAKRLSPMGRANTAKDDVFDSLEDWLAGQLWPALSAEEEPQSGGIRNDTRLRVTVGEQLPRTHTPRKGFHAAVVTETRLLSSPGVAQKRHIELQLPARISYEAGDHLHILPTNDLTIIKRALSRFALKENTVVTIIPSSESYLPLGDIPINIPLTALELFLSYIDLRRAASTRQIDLLIDTAAGEETKQSLREVLTDNKNTASILDLLDQFEPSELPLPLSSFLLMLSPILPRVYSFSSSPRWKPGHGTLTYSVVDQAAAGPNKGAASNHLASREPGSVVYVSLPANQEPSLFRLPAPELQTPVIMIGAGTGLAPFRGFIQERALFIKNNEGGRDELSPALLFFGCRGSNLDDLYRGELDAMEKDGVVGVRRAYSQEQNEGGCRYVADTVKSHIEEIVQLWDRGARIYICGAKNHLMAEKWASNMSDDENDGIRILGFTEHEVELVLMSIQCIKRSKRYAVGWEVGMKGFADLTNNSVSDARARWKELSSRLMRLPRLPSRSPSPEQRDESEQIEDCIVVKDEMDDESAADDDADEHDDEDGRKAKRKVKTKSKGKQKQKQVAKPSVLDNIGINSEVEDNVGPTNNTYVRSSGNETAEPSSSEDRIKKAWDSIGDGM</sequence>
<keyword evidence="12" id="KW-0288">FMN</keyword>
<evidence type="ECO:0000256" key="8">
    <source>
        <dbReference type="ARBA" id="ARBA00022982"/>
    </source>
</evidence>
<dbReference type="InterPro" id="IPR036396">
    <property type="entry name" value="Cyt_P450_sf"/>
</dbReference>
<feature type="domain" description="FAD-binding FR-type" evidence="15">
    <location>
        <begin position="507"/>
        <end position="736"/>
    </location>
</feature>
<comment type="cofactor">
    <cofactor evidence="1 12">
        <name>heme</name>
        <dbReference type="ChEBI" id="CHEBI:30413"/>
    </cofactor>
</comment>
<comment type="catalytic activity">
    <reaction evidence="12">
        <text>2 oxidized [cytochrome P450] + NADPH = 2 reduced [cytochrome P450] + NADP(+) + H(+)</text>
        <dbReference type="Rhea" id="RHEA:24040"/>
        <dbReference type="Rhea" id="RHEA-COMP:14627"/>
        <dbReference type="Rhea" id="RHEA-COMP:14628"/>
        <dbReference type="ChEBI" id="CHEBI:15378"/>
        <dbReference type="ChEBI" id="CHEBI:55376"/>
        <dbReference type="ChEBI" id="CHEBI:57783"/>
        <dbReference type="ChEBI" id="CHEBI:58349"/>
        <dbReference type="ChEBI" id="CHEBI:60344"/>
        <dbReference type="EC" id="1.6.2.4"/>
    </reaction>
</comment>
<keyword evidence="11 12" id="KW-0503">Monooxygenase</keyword>
<accession>A0ABR1NT18</accession>
<dbReference type="Proteomes" id="UP001430848">
    <property type="component" value="Unassembled WGS sequence"/>
</dbReference>
<feature type="domain" description="Flavodoxin-like" evidence="14">
    <location>
        <begin position="323"/>
        <end position="470"/>
    </location>
</feature>
<dbReference type="PROSITE" id="PS50902">
    <property type="entry name" value="FLAVODOXIN_LIKE"/>
    <property type="match status" value="1"/>
</dbReference>
<dbReference type="InterPro" id="IPR008254">
    <property type="entry name" value="Flavodoxin/NO_synth"/>
</dbReference>
<keyword evidence="3 12" id="KW-0349">Heme</keyword>
<evidence type="ECO:0000256" key="2">
    <source>
        <dbReference type="ARBA" id="ARBA00010018"/>
    </source>
</evidence>
<protein>
    <recommendedName>
        <fullName evidence="12">Bifunctional cytochrome P450/NADPH--P450 reductase</fullName>
    </recommendedName>
    <domain>
        <recommendedName>
            <fullName evidence="12">Cytochrome P450</fullName>
            <ecNumber evidence="12">1.14.14.1</ecNumber>
        </recommendedName>
    </domain>
    <domain>
        <recommendedName>
            <fullName evidence="12">NADPH--cytochrome P450 reductase</fullName>
            <ecNumber evidence="12">1.6.2.4</ecNumber>
        </recommendedName>
    </domain>
</protein>